<name>A0A1R3HY82_9ROSI</name>
<feature type="signal peptide" evidence="1">
    <location>
        <begin position="1"/>
        <end position="23"/>
    </location>
</feature>
<accession>A0A1R3HY82</accession>
<dbReference type="AlphaFoldDB" id="A0A1R3HY82"/>
<evidence type="ECO:0000313" key="3">
    <source>
        <dbReference type="Proteomes" id="UP000187203"/>
    </source>
</evidence>
<evidence type="ECO:0008006" key="4">
    <source>
        <dbReference type="Google" id="ProtNLM"/>
    </source>
</evidence>
<keyword evidence="1" id="KW-0732">Signal</keyword>
<organism evidence="2 3">
    <name type="scientific">Corchorus olitorius</name>
    <dbReference type="NCBI Taxonomy" id="93759"/>
    <lineage>
        <taxon>Eukaryota</taxon>
        <taxon>Viridiplantae</taxon>
        <taxon>Streptophyta</taxon>
        <taxon>Embryophyta</taxon>
        <taxon>Tracheophyta</taxon>
        <taxon>Spermatophyta</taxon>
        <taxon>Magnoliopsida</taxon>
        <taxon>eudicotyledons</taxon>
        <taxon>Gunneridae</taxon>
        <taxon>Pentapetalae</taxon>
        <taxon>rosids</taxon>
        <taxon>malvids</taxon>
        <taxon>Malvales</taxon>
        <taxon>Malvaceae</taxon>
        <taxon>Grewioideae</taxon>
        <taxon>Apeibeae</taxon>
        <taxon>Corchorus</taxon>
    </lineage>
</organism>
<dbReference type="EMBL" id="AWUE01019220">
    <property type="protein sequence ID" value="OMO75294.1"/>
    <property type="molecule type" value="Genomic_DNA"/>
</dbReference>
<protein>
    <recommendedName>
        <fullName evidence="4">Secreted protein</fullName>
    </recommendedName>
</protein>
<feature type="chain" id="PRO_5012571197" description="Secreted protein" evidence="1">
    <location>
        <begin position="24"/>
        <end position="160"/>
    </location>
</feature>
<comment type="caution">
    <text evidence="2">The sequence shown here is derived from an EMBL/GenBank/DDBJ whole genome shotgun (WGS) entry which is preliminary data.</text>
</comment>
<sequence>MGVRGSHFVPFLASVLMLRSAAAAAEAAAAAGPEGEKKPLATVQFINAIPKNERSQSELGAIPLTVSPARRVLMQGRFLNGGLKKKPLISVQPHGARTGSLHPLRVFSLAKMGVTTEFSGCSRRMGCFIVGITLPGSNRLTGRLSEILFFLLFDFLVNFD</sequence>
<keyword evidence="3" id="KW-1185">Reference proteome</keyword>
<dbReference type="Proteomes" id="UP000187203">
    <property type="component" value="Unassembled WGS sequence"/>
</dbReference>
<reference evidence="3" key="1">
    <citation type="submission" date="2013-09" db="EMBL/GenBank/DDBJ databases">
        <title>Corchorus olitorius genome sequencing.</title>
        <authorList>
            <person name="Alam M."/>
            <person name="Haque M.S."/>
            <person name="Islam M.S."/>
            <person name="Emdad E.M."/>
            <person name="Islam M.M."/>
            <person name="Ahmed B."/>
            <person name="Halim A."/>
            <person name="Hossen Q.M.M."/>
            <person name="Hossain M.Z."/>
            <person name="Ahmed R."/>
            <person name="Khan M.M."/>
            <person name="Islam R."/>
            <person name="Rashid M.M."/>
            <person name="Khan S.A."/>
            <person name="Rahman M.S."/>
            <person name="Alam M."/>
            <person name="Yahiya A.S."/>
            <person name="Khan M.S."/>
            <person name="Azam M.S."/>
            <person name="Haque T."/>
            <person name="Lashkar M.Z.H."/>
            <person name="Akhand A.I."/>
            <person name="Morshed G."/>
            <person name="Roy S."/>
            <person name="Uddin K.S."/>
            <person name="Rabeya T."/>
            <person name="Hossain A.S."/>
            <person name="Chowdhury A."/>
            <person name="Snigdha A.R."/>
            <person name="Mortoza M.S."/>
            <person name="Matin S.A."/>
            <person name="Hoque S.M.E."/>
            <person name="Islam M.K."/>
            <person name="Roy D.K."/>
            <person name="Haider R."/>
            <person name="Moosa M.M."/>
            <person name="Elias S.M."/>
            <person name="Hasan A.M."/>
            <person name="Jahan S."/>
            <person name="Shafiuddin M."/>
            <person name="Mahmood N."/>
            <person name="Shommy N.S."/>
        </authorList>
    </citation>
    <scope>NUCLEOTIDE SEQUENCE [LARGE SCALE GENOMIC DNA]</scope>
    <source>
        <strain evidence="3">cv. O-4</strain>
    </source>
</reference>
<proteinExistence type="predicted"/>
<evidence type="ECO:0000256" key="1">
    <source>
        <dbReference type="SAM" id="SignalP"/>
    </source>
</evidence>
<gene>
    <name evidence="2" type="ORF">COLO4_26205</name>
</gene>
<evidence type="ECO:0000313" key="2">
    <source>
        <dbReference type="EMBL" id="OMO75294.1"/>
    </source>
</evidence>